<dbReference type="InterPro" id="IPR011008">
    <property type="entry name" value="Dimeric_a/b-barrel"/>
</dbReference>
<proteinExistence type="predicted"/>
<feature type="domain" description="DUF3291" evidence="1">
    <location>
        <begin position="3"/>
        <end position="139"/>
    </location>
</feature>
<accession>A0ABS4DY60</accession>
<evidence type="ECO:0000313" key="2">
    <source>
        <dbReference type="EMBL" id="MBP1850616.1"/>
    </source>
</evidence>
<gene>
    <name evidence="2" type="ORF">J2Z17_002053</name>
</gene>
<dbReference type="RefSeq" id="WP_209944534.1">
    <property type="nucleotide sequence ID" value="NZ_JAGGJU010000005.1"/>
</dbReference>
<keyword evidence="3" id="KW-1185">Reference proteome</keyword>
<dbReference type="Proteomes" id="UP000759443">
    <property type="component" value="Unassembled WGS sequence"/>
</dbReference>
<dbReference type="SUPFAM" id="SSF54909">
    <property type="entry name" value="Dimeric alpha+beta barrel"/>
    <property type="match status" value="1"/>
</dbReference>
<organism evidence="2 3">
    <name type="scientific">Rhizobium halophytocola</name>
    <dbReference type="NCBI Taxonomy" id="735519"/>
    <lineage>
        <taxon>Bacteria</taxon>
        <taxon>Pseudomonadati</taxon>
        <taxon>Pseudomonadota</taxon>
        <taxon>Alphaproteobacteria</taxon>
        <taxon>Hyphomicrobiales</taxon>
        <taxon>Rhizobiaceae</taxon>
        <taxon>Rhizobium/Agrobacterium group</taxon>
        <taxon>Rhizobium</taxon>
    </lineage>
</organism>
<evidence type="ECO:0000259" key="1">
    <source>
        <dbReference type="Pfam" id="PF11695"/>
    </source>
</evidence>
<evidence type="ECO:0000313" key="3">
    <source>
        <dbReference type="Proteomes" id="UP000759443"/>
    </source>
</evidence>
<dbReference type="EMBL" id="JAGGJU010000005">
    <property type="protein sequence ID" value="MBP1850616.1"/>
    <property type="molecule type" value="Genomic_DNA"/>
</dbReference>
<protein>
    <recommendedName>
        <fullName evidence="1">DUF3291 domain-containing protein</fullName>
    </recommendedName>
</protein>
<dbReference type="InterPro" id="IPR021708">
    <property type="entry name" value="DUF3291"/>
</dbReference>
<dbReference type="Pfam" id="PF11695">
    <property type="entry name" value="DUF3291"/>
    <property type="match status" value="1"/>
</dbReference>
<comment type="caution">
    <text evidence="2">The sequence shown here is derived from an EMBL/GenBank/DDBJ whole genome shotgun (WGS) entry which is preliminary data.</text>
</comment>
<reference evidence="2 3" key="1">
    <citation type="submission" date="2021-03" db="EMBL/GenBank/DDBJ databases">
        <title>Genomic Encyclopedia of Type Strains, Phase IV (KMG-IV): sequencing the most valuable type-strain genomes for metagenomic binning, comparative biology and taxonomic classification.</title>
        <authorList>
            <person name="Goeker M."/>
        </authorList>
    </citation>
    <scope>NUCLEOTIDE SEQUENCE [LARGE SCALE GENOMIC DNA]</scope>
    <source>
        <strain evidence="2 3">DSM 21600</strain>
    </source>
</reference>
<sequence length="153" mass="18008">MHLAELNIATLKYPLDDPRVAPFVDALDRVNTIAERLDGFVWRLKEESGNATDIRAFDDPMTIVNLSVWRDAEALENFVWKTVHKQFYARRAEWFSIMDKQHFVLWHVEEGHRPDMQEAKQRLEALNKHGDSDHAFGWSHLPEVKLWREARCA</sequence>
<name>A0ABS4DY60_9HYPH</name>